<evidence type="ECO:0000259" key="1">
    <source>
        <dbReference type="PROSITE" id="PS51186"/>
    </source>
</evidence>
<gene>
    <name evidence="2" type="ORF">CEE60_06990</name>
</gene>
<dbReference type="SUPFAM" id="SSF55729">
    <property type="entry name" value="Acyl-CoA N-acyltransferases (Nat)"/>
    <property type="match status" value="1"/>
</dbReference>
<dbReference type="InterPro" id="IPR016181">
    <property type="entry name" value="Acyl_CoA_acyltransferase"/>
</dbReference>
<dbReference type="Gene3D" id="3.40.630.30">
    <property type="match status" value="1"/>
</dbReference>
<dbReference type="InterPro" id="IPR051908">
    <property type="entry name" value="Ribosomal_N-acetyltransferase"/>
</dbReference>
<dbReference type="EMBL" id="NIVS01000016">
    <property type="protein sequence ID" value="OWQ54745.1"/>
    <property type="molecule type" value="Genomic_DNA"/>
</dbReference>
<accession>A0A2D0AJW9</accession>
<name>A0A2D0AJW9_STEMA</name>
<dbReference type="GO" id="GO:0005737">
    <property type="term" value="C:cytoplasm"/>
    <property type="evidence" value="ECO:0007669"/>
    <property type="project" value="TreeGrafter"/>
</dbReference>
<dbReference type="Pfam" id="PF13302">
    <property type="entry name" value="Acetyltransf_3"/>
    <property type="match status" value="1"/>
</dbReference>
<organism evidence="2 3">
    <name type="scientific">Stenotrophomonas maltophilia</name>
    <name type="common">Pseudomonas maltophilia</name>
    <name type="synonym">Xanthomonas maltophilia</name>
    <dbReference type="NCBI Taxonomy" id="40324"/>
    <lineage>
        <taxon>Bacteria</taxon>
        <taxon>Pseudomonadati</taxon>
        <taxon>Pseudomonadota</taxon>
        <taxon>Gammaproteobacteria</taxon>
        <taxon>Lysobacterales</taxon>
        <taxon>Lysobacteraceae</taxon>
        <taxon>Stenotrophomonas</taxon>
        <taxon>Stenotrophomonas maltophilia group</taxon>
    </lineage>
</organism>
<evidence type="ECO:0000313" key="3">
    <source>
        <dbReference type="Proteomes" id="UP000198157"/>
    </source>
</evidence>
<dbReference type="GO" id="GO:0008999">
    <property type="term" value="F:protein-N-terminal-alanine acetyltransferase activity"/>
    <property type="evidence" value="ECO:0007669"/>
    <property type="project" value="TreeGrafter"/>
</dbReference>
<dbReference type="PANTHER" id="PTHR43441">
    <property type="entry name" value="RIBOSOMAL-PROTEIN-SERINE ACETYLTRANSFERASE"/>
    <property type="match status" value="1"/>
</dbReference>
<proteinExistence type="predicted"/>
<reference evidence="2 3" key="1">
    <citation type="submission" date="2017-06" db="EMBL/GenBank/DDBJ databases">
        <authorList>
            <person name="Kim H.J."/>
            <person name="Triplett B.A."/>
        </authorList>
    </citation>
    <scope>NUCLEOTIDE SEQUENCE [LARGE SCALE GENOMIC DNA]</scope>
    <source>
        <strain evidence="2 3">13146</strain>
    </source>
</reference>
<dbReference type="InterPro" id="IPR000182">
    <property type="entry name" value="GNAT_dom"/>
</dbReference>
<dbReference type="GO" id="GO:1990189">
    <property type="term" value="F:protein N-terminal-serine acetyltransferase activity"/>
    <property type="evidence" value="ECO:0007669"/>
    <property type="project" value="TreeGrafter"/>
</dbReference>
<dbReference type="AlphaFoldDB" id="A0A2D0AJW9"/>
<feature type="domain" description="N-acetyltransferase" evidence="1">
    <location>
        <begin position="14"/>
        <end position="180"/>
    </location>
</feature>
<sequence length="190" mass="21274">MPFDPTLQLDSARLVLTPIRATDAQALFAIQSDHAGMRYWNHPAWTDLKQAYVQILDDLAALDAGTQLKLAIREHVDGPLLGIVVVFAIDETSRRAEIGYHLAASAQGKGYMHEALSRFAAYLFDALRLRRLEAEIDPRNVPSAQVLERLGFQREGLLRERWRVAGEISDSAVYGLLAREWQAQADPAPR</sequence>
<dbReference type="PANTHER" id="PTHR43441:SF11">
    <property type="entry name" value="RIBOSOMAL-PROTEIN-SERINE ACETYLTRANSFERASE"/>
    <property type="match status" value="1"/>
</dbReference>
<comment type="caution">
    <text evidence="2">The sequence shown here is derived from an EMBL/GenBank/DDBJ whole genome shotgun (WGS) entry which is preliminary data.</text>
</comment>
<evidence type="ECO:0000313" key="2">
    <source>
        <dbReference type="EMBL" id="OWQ54745.1"/>
    </source>
</evidence>
<protein>
    <submittedName>
        <fullName evidence="2">GNAT family N-acetyltransferase</fullName>
    </submittedName>
</protein>
<keyword evidence="2" id="KW-0808">Transferase</keyword>
<dbReference type="OrthoDB" id="9801656at2"/>
<dbReference type="PROSITE" id="PS51186">
    <property type="entry name" value="GNAT"/>
    <property type="match status" value="1"/>
</dbReference>
<dbReference type="Proteomes" id="UP000198157">
    <property type="component" value="Unassembled WGS sequence"/>
</dbReference>